<dbReference type="EMBL" id="AVOT02067510">
    <property type="protein sequence ID" value="MBW0559012.1"/>
    <property type="molecule type" value="Genomic_DNA"/>
</dbReference>
<feature type="region of interest" description="Disordered" evidence="1">
    <location>
        <begin position="58"/>
        <end position="77"/>
    </location>
</feature>
<accession>A0A9Q3PFU0</accession>
<feature type="compositionally biased region" description="Polar residues" evidence="1">
    <location>
        <begin position="67"/>
        <end position="77"/>
    </location>
</feature>
<protein>
    <submittedName>
        <fullName evidence="2">Uncharacterized protein</fullName>
    </submittedName>
</protein>
<sequence length="118" mass="12874">MSELLNHPAQIVRRRGFLVFKMLFPGPPGANFSTSAKAIVLQPRIDFQTITEGGIIGLEAPVDEPPTSDSTFGHSNLTESRIRGAPKFNNRSNSWSYVGGLISHWSGPRSFNPGNHKG</sequence>
<name>A0A9Q3PFU0_9BASI</name>
<gene>
    <name evidence="2" type="ORF">O181_098727</name>
</gene>
<proteinExistence type="predicted"/>
<dbReference type="Proteomes" id="UP000765509">
    <property type="component" value="Unassembled WGS sequence"/>
</dbReference>
<comment type="caution">
    <text evidence="2">The sequence shown here is derived from an EMBL/GenBank/DDBJ whole genome shotgun (WGS) entry which is preliminary data.</text>
</comment>
<dbReference type="AlphaFoldDB" id="A0A9Q3PFU0"/>
<evidence type="ECO:0000313" key="3">
    <source>
        <dbReference type="Proteomes" id="UP000765509"/>
    </source>
</evidence>
<evidence type="ECO:0000313" key="2">
    <source>
        <dbReference type="EMBL" id="MBW0559012.1"/>
    </source>
</evidence>
<evidence type="ECO:0000256" key="1">
    <source>
        <dbReference type="SAM" id="MobiDB-lite"/>
    </source>
</evidence>
<keyword evidence="3" id="KW-1185">Reference proteome</keyword>
<organism evidence="2 3">
    <name type="scientific">Austropuccinia psidii MF-1</name>
    <dbReference type="NCBI Taxonomy" id="1389203"/>
    <lineage>
        <taxon>Eukaryota</taxon>
        <taxon>Fungi</taxon>
        <taxon>Dikarya</taxon>
        <taxon>Basidiomycota</taxon>
        <taxon>Pucciniomycotina</taxon>
        <taxon>Pucciniomycetes</taxon>
        <taxon>Pucciniales</taxon>
        <taxon>Sphaerophragmiaceae</taxon>
        <taxon>Austropuccinia</taxon>
    </lineage>
</organism>
<reference evidence="2" key="1">
    <citation type="submission" date="2021-03" db="EMBL/GenBank/DDBJ databases">
        <title>Draft genome sequence of rust myrtle Austropuccinia psidii MF-1, a brazilian biotype.</title>
        <authorList>
            <person name="Quecine M.C."/>
            <person name="Pachon D.M.R."/>
            <person name="Bonatelli M.L."/>
            <person name="Correr F.H."/>
            <person name="Franceschini L.M."/>
            <person name="Leite T.F."/>
            <person name="Margarido G.R.A."/>
            <person name="Almeida C.A."/>
            <person name="Ferrarezi J.A."/>
            <person name="Labate C.A."/>
        </authorList>
    </citation>
    <scope>NUCLEOTIDE SEQUENCE</scope>
    <source>
        <strain evidence="2">MF-1</strain>
    </source>
</reference>